<keyword evidence="3" id="KW-0418">Kinase</keyword>
<dbReference type="PANTHER" id="PTHR12227">
    <property type="entry name" value="GLYCERATE KINASE"/>
    <property type="match status" value="1"/>
</dbReference>
<evidence type="ECO:0000256" key="1">
    <source>
        <dbReference type="ARBA" id="ARBA00022679"/>
    </source>
</evidence>
<reference evidence="7 8" key="1">
    <citation type="submission" date="2019-02" db="EMBL/GenBank/DDBJ databases">
        <title>Deep-cultivation of Planctomycetes and their phenomic and genomic characterization uncovers novel biology.</title>
        <authorList>
            <person name="Wiegand S."/>
            <person name="Jogler M."/>
            <person name="Boedeker C."/>
            <person name="Pinto D."/>
            <person name="Vollmers J."/>
            <person name="Rivas-Marin E."/>
            <person name="Kohn T."/>
            <person name="Peeters S.H."/>
            <person name="Heuer A."/>
            <person name="Rast P."/>
            <person name="Oberbeckmann S."/>
            <person name="Bunk B."/>
            <person name="Jeske O."/>
            <person name="Meyerdierks A."/>
            <person name="Storesund J.E."/>
            <person name="Kallscheuer N."/>
            <person name="Luecker S."/>
            <person name="Lage O.M."/>
            <person name="Pohl T."/>
            <person name="Merkel B.J."/>
            <person name="Hornburger P."/>
            <person name="Mueller R.-W."/>
            <person name="Bruemmer F."/>
            <person name="Labrenz M."/>
            <person name="Spormann A.M."/>
            <person name="Op den Camp H."/>
            <person name="Overmann J."/>
            <person name="Amann R."/>
            <person name="Jetten M.S.M."/>
            <person name="Mascher T."/>
            <person name="Medema M.H."/>
            <person name="Devos D.P."/>
            <person name="Kaster A.-K."/>
            <person name="Ovreas L."/>
            <person name="Rohde M."/>
            <person name="Galperin M.Y."/>
            <person name="Jogler C."/>
        </authorList>
    </citation>
    <scope>NUCLEOTIDE SEQUENCE [LARGE SCALE GENOMIC DNA]</scope>
    <source>
        <strain evidence="7 8">EC9</strain>
    </source>
</reference>
<dbReference type="InterPro" id="IPR037035">
    <property type="entry name" value="GK-like_C_sf"/>
</dbReference>
<dbReference type="InterPro" id="IPR025286">
    <property type="entry name" value="MOFRL_assoc_dom"/>
</dbReference>
<keyword evidence="8" id="KW-1185">Reference proteome</keyword>
<dbReference type="Pfam" id="PF13660">
    <property type="entry name" value="DUF4147"/>
    <property type="match status" value="1"/>
</dbReference>
<dbReference type="FunFam" id="3.40.50.10180:FF:000001">
    <property type="entry name" value="Glycerate kinase"/>
    <property type="match status" value="1"/>
</dbReference>
<accession>A0A517LY24</accession>
<dbReference type="Gene3D" id="3.40.50.10180">
    <property type="entry name" value="Glycerate kinase, MOFRL-like N-terminal domain"/>
    <property type="match status" value="1"/>
</dbReference>
<dbReference type="InterPro" id="IPR038614">
    <property type="entry name" value="GK_N_sf"/>
</dbReference>
<evidence type="ECO:0000313" key="7">
    <source>
        <dbReference type="EMBL" id="QDS87524.1"/>
    </source>
</evidence>
<feature type="domain" description="MOFRL" evidence="5">
    <location>
        <begin position="334"/>
        <end position="449"/>
    </location>
</feature>
<evidence type="ECO:0000256" key="3">
    <source>
        <dbReference type="ARBA" id="ARBA00022777"/>
    </source>
</evidence>
<dbReference type="Pfam" id="PF05161">
    <property type="entry name" value="MOFRL"/>
    <property type="match status" value="1"/>
</dbReference>
<keyword evidence="2" id="KW-0547">Nucleotide-binding</keyword>
<dbReference type="GO" id="GO:0005737">
    <property type="term" value="C:cytoplasm"/>
    <property type="evidence" value="ECO:0007669"/>
    <property type="project" value="TreeGrafter"/>
</dbReference>
<dbReference type="InterPro" id="IPR007835">
    <property type="entry name" value="MOFRL"/>
</dbReference>
<dbReference type="GO" id="GO:0008887">
    <property type="term" value="F:glycerate kinase activity"/>
    <property type="evidence" value="ECO:0007669"/>
    <property type="project" value="InterPro"/>
</dbReference>
<evidence type="ECO:0000313" key="8">
    <source>
        <dbReference type="Proteomes" id="UP000319557"/>
    </source>
</evidence>
<feature type="domain" description="MOFRL-associated" evidence="6">
    <location>
        <begin position="15"/>
        <end position="259"/>
    </location>
</feature>
<evidence type="ECO:0000256" key="2">
    <source>
        <dbReference type="ARBA" id="ARBA00022741"/>
    </source>
</evidence>
<dbReference type="GO" id="GO:0005524">
    <property type="term" value="F:ATP binding"/>
    <property type="evidence" value="ECO:0007669"/>
    <property type="project" value="UniProtKB-KW"/>
</dbReference>
<dbReference type="Proteomes" id="UP000319557">
    <property type="component" value="Chromosome"/>
</dbReference>
<organism evidence="7 8">
    <name type="scientific">Rosistilla ulvae</name>
    <dbReference type="NCBI Taxonomy" id="1930277"/>
    <lineage>
        <taxon>Bacteria</taxon>
        <taxon>Pseudomonadati</taxon>
        <taxon>Planctomycetota</taxon>
        <taxon>Planctomycetia</taxon>
        <taxon>Pirellulales</taxon>
        <taxon>Pirellulaceae</taxon>
        <taxon>Rosistilla</taxon>
    </lineage>
</organism>
<dbReference type="EC" id="1.1.1.81" evidence="7"/>
<keyword evidence="7" id="KW-0670">Pyruvate</keyword>
<dbReference type="InterPro" id="IPR039760">
    <property type="entry name" value="MOFRL_protein"/>
</dbReference>
<evidence type="ECO:0000259" key="6">
    <source>
        <dbReference type="Pfam" id="PF13660"/>
    </source>
</evidence>
<evidence type="ECO:0000256" key="4">
    <source>
        <dbReference type="ARBA" id="ARBA00022840"/>
    </source>
</evidence>
<keyword evidence="1" id="KW-0808">Transferase</keyword>
<dbReference type="Gene3D" id="3.40.1480.10">
    <property type="entry name" value="MOFRL domain"/>
    <property type="match status" value="1"/>
</dbReference>
<dbReference type="SUPFAM" id="SSF82544">
    <property type="entry name" value="GckA/TtuD-like"/>
    <property type="match status" value="1"/>
</dbReference>
<dbReference type="OrthoDB" id="9766552at2"/>
<evidence type="ECO:0000259" key="5">
    <source>
        <dbReference type="Pfam" id="PF05161"/>
    </source>
</evidence>
<sequence length="457" mass="47954">MTTVSDSWKTSAGQAYQIWQAGVDAVLADRLVAETVSVDAQQLVFDDEPFDLNAIGRIAVVGAGKAAAAMAAGLEAALGDQLCQSKQLHGWINIPDGTQRPLKSIHAHVARPAGINEPTQAAADGTAKILQIVGDLKPNDLCIALISGGGSALLTAPRAGITLDEKISVTRWLSGAGANIEQMNTVRKQLSDVKGGRLLRACKAANLVTLVISDVLGDPLDTIASGPTVANSSAVADALAVLQQFDPQQQLPASIYRVLSQPRLVQEASSGCMNHLQVIGNNAAAVDGAGIRAEQLGYSHAMQSARQSEGQAEQVGEHLAKMALSMLRQPGPDCLISGGEPVVQLAPQAERGRGGRNQQLVLAALGWLIQHGELTPAERARLTILSGGTDGEDGPTDAAGAFFNAEVWNRAEAQQLDWQDHLRRNDAYTFFKACGGLILTGPTNTNVCDVRVVTIAK</sequence>
<name>A0A517LY24_9BACT</name>
<dbReference type="EMBL" id="CP036261">
    <property type="protein sequence ID" value="QDS87524.1"/>
    <property type="molecule type" value="Genomic_DNA"/>
</dbReference>
<dbReference type="FunFam" id="3.40.1480.10:FF:000002">
    <property type="entry name" value="Glycerate kinase"/>
    <property type="match status" value="1"/>
</dbReference>
<keyword evidence="7" id="KW-0560">Oxidoreductase</keyword>
<gene>
    <name evidence="7" type="primary">ttuD</name>
    <name evidence="7" type="ORF">EC9_17030</name>
</gene>
<proteinExistence type="predicted"/>
<dbReference type="RefSeq" id="WP_145343938.1">
    <property type="nucleotide sequence ID" value="NZ_CP036261.1"/>
</dbReference>
<keyword evidence="4" id="KW-0067">ATP-binding</keyword>
<dbReference type="KEGG" id="ruv:EC9_17030"/>
<dbReference type="AlphaFoldDB" id="A0A517LY24"/>
<dbReference type="GO" id="GO:0016618">
    <property type="term" value="F:hydroxypyruvate reductase [NAD(P)H] activity"/>
    <property type="evidence" value="ECO:0007669"/>
    <property type="project" value="UniProtKB-EC"/>
</dbReference>
<dbReference type="PANTHER" id="PTHR12227:SF0">
    <property type="entry name" value="GLYCERATE KINASE"/>
    <property type="match status" value="1"/>
</dbReference>
<protein>
    <submittedName>
        <fullName evidence="7">Hydroxypyruvate reductase</fullName>
        <ecNumber evidence="7">1.1.1.81</ecNumber>
    </submittedName>
</protein>